<name>A0A1A8VF93_NOTFU</name>
<reference evidence="1" key="2">
    <citation type="submission" date="2016-06" db="EMBL/GenBank/DDBJ databases">
        <title>The genome of a short-lived fish provides insights into sex chromosome evolution and the genetic control of aging.</title>
        <authorList>
            <person name="Reichwald K."/>
            <person name="Felder M."/>
            <person name="Petzold A."/>
            <person name="Koch P."/>
            <person name="Groth M."/>
            <person name="Platzer M."/>
        </authorList>
    </citation>
    <scope>NUCLEOTIDE SEQUENCE</scope>
    <source>
        <tissue evidence="1">Brain</tissue>
    </source>
</reference>
<feature type="non-terminal residue" evidence="1">
    <location>
        <position position="1"/>
    </location>
</feature>
<protein>
    <submittedName>
        <fullName evidence="1">Golgi associated, gamma adaptin ear containing, ARF binding protein 1</fullName>
    </submittedName>
</protein>
<accession>A0A1A8VF93</accession>
<proteinExistence type="predicted"/>
<dbReference type="EMBL" id="HAEJ01018084">
    <property type="protein sequence ID" value="SBS58541.1"/>
    <property type="molecule type" value="Transcribed_RNA"/>
</dbReference>
<sequence length="53" mass="6415">SLWYISRRASQTMKKSATYSPENTVSEKKINVQLEQFYRCRRLTVHSFIYKKL</sequence>
<organism evidence="1">
    <name type="scientific">Nothobranchius furzeri</name>
    <name type="common">Turquoise killifish</name>
    <dbReference type="NCBI Taxonomy" id="105023"/>
    <lineage>
        <taxon>Eukaryota</taxon>
        <taxon>Metazoa</taxon>
        <taxon>Chordata</taxon>
        <taxon>Craniata</taxon>
        <taxon>Vertebrata</taxon>
        <taxon>Euteleostomi</taxon>
        <taxon>Actinopterygii</taxon>
        <taxon>Neopterygii</taxon>
        <taxon>Teleostei</taxon>
        <taxon>Neoteleostei</taxon>
        <taxon>Acanthomorphata</taxon>
        <taxon>Ovalentaria</taxon>
        <taxon>Atherinomorphae</taxon>
        <taxon>Cyprinodontiformes</taxon>
        <taxon>Nothobranchiidae</taxon>
        <taxon>Nothobranchius</taxon>
    </lineage>
</organism>
<reference evidence="1" key="1">
    <citation type="submission" date="2016-05" db="EMBL/GenBank/DDBJ databases">
        <authorList>
            <person name="Lavstsen T."/>
            <person name="Jespersen J.S."/>
        </authorList>
    </citation>
    <scope>NUCLEOTIDE SEQUENCE</scope>
    <source>
        <tissue evidence="1">Brain</tissue>
    </source>
</reference>
<evidence type="ECO:0000313" key="1">
    <source>
        <dbReference type="EMBL" id="SBS58541.1"/>
    </source>
</evidence>
<gene>
    <name evidence="1" type="primary">GGA1</name>
</gene>
<dbReference type="AlphaFoldDB" id="A0A1A8VF93"/>